<proteinExistence type="predicted"/>
<evidence type="ECO:0000313" key="2">
    <source>
        <dbReference type="Proteomes" id="UP000250140"/>
    </source>
</evidence>
<dbReference type="Proteomes" id="UP000250140">
    <property type="component" value="Unassembled WGS sequence"/>
</dbReference>
<name>A0A8E2F9P7_9PEZI</name>
<dbReference type="EMBL" id="KV748797">
    <property type="protein sequence ID" value="OCL13011.1"/>
    <property type="molecule type" value="Genomic_DNA"/>
</dbReference>
<dbReference type="AlphaFoldDB" id="A0A8E2F9P7"/>
<sequence length="350" mass="38768">MPELSFVFGPNNTFFFDSPKSWKFHNIPPTLRQLFNASMNPGWRVQQPYCVALAPQNNSPEPLWYIGCKVCEGSDKLFHTQNHFDFNYPDLSRWIKSIPNAPSVCFVTFGPGLTYFACAPGMGSIWSGVPSDLTDKVTKACDTPNQVALGVNNAWFVMWPDGYYSWKFYGGYSSLDKILDAAEPRSVAYLAISPYSSLQYFVAFKDHKVKYSLSPEWMPQMQEVFVEWQAEIMQAQGIYRNPSFSYPPLTPQTPQTSPGTPGYFTPVPSYQYGANMPATPPNPYPGYPSPYGYAPANGPLVANNPGLLPQMSRDRKDSLRKIGDGLGVAHTAVSIAATGMAMGGTTCNVM</sequence>
<keyword evidence="2" id="KW-1185">Reference proteome</keyword>
<protein>
    <submittedName>
        <fullName evidence="1">Uncharacterized protein</fullName>
    </submittedName>
</protein>
<gene>
    <name evidence="1" type="ORF">AOQ84DRAFT_385696</name>
</gene>
<accession>A0A8E2F9P7</accession>
<dbReference type="OrthoDB" id="4764735at2759"/>
<organism evidence="1 2">
    <name type="scientific">Glonium stellatum</name>
    <dbReference type="NCBI Taxonomy" id="574774"/>
    <lineage>
        <taxon>Eukaryota</taxon>
        <taxon>Fungi</taxon>
        <taxon>Dikarya</taxon>
        <taxon>Ascomycota</taxon>
        <taxon>Pezizomycotina</taxon>
        <taxon>Dothideomycetes</taxon>
        <taxon>Pleosporomycetidae</taxon>
        <taxon>Gloniales</taxon>
        <taxon>Gloniaceae</taxon>
        <taxon>Glonium</taxon>
    </lineage>
</organism>
<evidence type="ECO:0000313" key="1">
    <source>
        <dbReference type="EMBL" id="OCL13011.1"/>
    </source>
</evidence>
<reference evidence="1 2" key="1">
    <citation type="journal article" date="2016" name="Nat. Commun.">
        <title>Ectomycorrhizal ecology is imprinted in the genome of the dominant symbiotic fungus Cenococcum geophilum.</title>
        <authorList>
            <consortium name="DOE Joint Genome Institute"/>
            <person name="Peter M."/>
            <person name="Kohler A."/>
            <person name="Ohm R.A."/>
            <person name="Kuo A."/>
            <person name="Krutzmann J."/>
            <person name="Morin E."/>
            <person name="Arend M."/>
            <person name="Barry K.W."/>
            <person name="Binder M."/>
            <person name="Choi C."/>
            <person name="Clum A."/>
            <person name="Copeland A."/>
            <person name="Grisel N."/>
            <person name="Haridas S."/>
            <person name="Kipfer T."/>
            <person name="LaButti K."/>
            <person name="Lindquist E."/>
            <person name="Lipzen A."/>
            <person name="Maire R."/>
            <person name="Meier B."/>
            <person name="Mihaltcheva S."/>
            <person name="Molinier V."/>
            <person name="Murat C."/>
            <person name="Poggeler S."/>
            <person name="Quandt C.A."/>
            <person name="Sperisen C."/>
            <person name="Tritt A."/>
            <person name="Tisserant E."/>
            <person name="Crous P.W."/>
            <person name="Henrissat B."/>
            <person name="Nehls U."/>
            <person name="Egli S."/>
            <person name="Spatafora J.W."/>
            <person name="Grigoriev I.V."/>
            <person name="Martin F.M."/>
        </authorList>
    </citation>
    <scope>NUCLEOTIDE SEQUENCE [LARGE SCALE GENOMIC DNA]</scope>
    <source>
        <strain evidence="1 2">CBS 207.34</strain>
    </source>
</reference>